<dbReference type="Proteomes" id="UP001140562">
    <property type="component" value="Unassembled WGS sequence"/>
</dbReference>
<evidence type="ECO:0000313" key="2">
    <source>
        <dbReference type="EMBL" id="KAJ4331213.1"/>
    </source>
</evidence>
<gene>
    <name evidence="2" type="ORF">N0V87_009340</name>
</gene>
<keyword evidence="3" id="KW-1185">Reference proteome</keyword>
<evidence type="ECO:0000256" key="1">
    <source>
        <dbReference type="SAM" id="MobiDB-lite"/>
    </source>
</evidence>
<dbReference type="EMBL" id="JAPEUV010000158">
    <property type="protein sequence ID" value="KAJ4331213.1"/>
    <property type="molecule type" value="Genomic_DNA"/>
</dbReference>
<protein>
    <submittedName>
        <fullName evidence="2">Uncharacterized protein</fullName>
    </submittedName>
</protein>
<sequence>MPPDVYARVKNITTLALQTVFTHATAPFEVPGEFDYGDIDFLVSAPFGDTAELTLTTYPFQSVIESIKHAVRTTHGRQGFFTPDCMYFAIPLPSNIPTICIVDDDSEGEQEVWVQVDVKICLKPEMFSWMTFELNFASQSSILGSMIKPLGLTLDPEGLHVRVEEIEEMEATDWAGSTVFVTKDSWLACRVLGLGRRVVDGGFRSSEELYEEYAGSWLFLPENFRAKLEDESYLVQHAHRAHFLKQWIPERHPEYNLDAEKQENVAAWTTRTRQAVRECVFTRFPNVATKYYVKRSQHVEGAEESRLRELITSSIPSGTDGWSDDFALPPIVIKQPTSGEVAGTRARQSAVVYHGELTPPSSPIRQPADLSIEPSQSGISYADLHDIPVCIEALPRQPPYFCKPGPPPRNMSAAARLACLARWTACSASGTPYLRISPHPKDFNLQWRDAIEAGVSAEGLVTWAQGMWWNIWVRQCVVNWRGMWAKRFEKEDAKAEKAKEAEEEKGRKEKIGGEAKIKAEELVRAHKQKIMESSGTA</sequence>
<accession>A0A9W8WRC2</accession>
<dbReference type="OrthoDB" id="4708870at2759"/>
<reference evidence="2" key="1">
    <citation type="submission" date="2022-10" db="EMBL/GenBank/DDBJ databases">
        <title>Tapping the CABI collections for fungal endophytes: first genome assemblies for Collariella, Neodidymelliopsis, Ascochyta clinopodiicola, Didymella pomorum, Didymosphaeria variabile, Neocosmospora piperis and Neocucurbitaria cava.</title>
        <authorList>
            <person name="Hill R."/>
        </authorList>
    </citation>
    <scope>NUCLEOTIDE SEQUENCE</scope>
    <source>
        <strain evidence="2">IMI 360193</strain>
    </source>
</reference>
<evidence type="ECO:0000313" key="3">
    <source>
        <dbReference type="Proteomes" id="UP001140562"/>
    </source>
</evidence>
<proteinExistence type="predicted"/>
<comment type="caution">
    <text evidence="2">The sequence shown here is derived from an EMBL/GenBank/DDBJ whole genome shotgun (WGS) entry which is preliminary data.</text>
</comment>
<feature type="region of interest" description="Disordered" evidence="1">
    <location>
        <begin position="492"/>
        <end position="512"/>
    </location>
</feature>
<dbReference type="AlphaFoldDB" id="A0A9W8WRC2"/>
<organism evidence="2 3">
    <name type="scientific">Didymella glomerata</name>
    <dbReference type="NCBI Taxonomy" id="749621"/>
    <lineage>
        <taxon>Eukaryota</taxon>
        <taxon>Fungi</taxon>
        <taxon>Dikarya</taxon>
        <taxon>Ascomycota</taxon>
        <taxon>Pezizomycotina</taxon>
        <taxon>Dothideomycetes</taxon>
        <taxon>Pleosporomycetidae</taxon>
        <taxon>Pleosporales</taxon>
        <taxon>Pleosporineae</taxon>
        <taxon>Didymellaceae</taxon>
        <taxon>Didymella</taxon>
    </lineage>
</organism>
<name>A0A9W8WRC2_9PLEO</name>